<feature type="domain" description="BTB" evidence="1">
    <location>
        <begin position="171"/>
        <end position="235"/>
    </location>
</feature>
<organism evidence="3 4">
    <name type="scientific">Cyclotella atomus</name>
    <dbReference type="NCBI Taxonomy" id="382360"/>
    <lineage>
        <taxon>Eukaryota</taxon>
        <taxon>Sar</taxon>
        <taxon>Stramenopiles</taxon>
        <taxon>Ochrophyta</taxon>
        <taxon>Bacillariophyta</taxon>
        <taxon>Coscinodiscophyceae</taxon>
        <taxon>Thalassiosirophycidae</taxon>
        <taxon>Stephanodiscales</taxon>
        <taxon>Stephanodiscaceae</taxon>
        <taxon>Cyclotella</taxon>
    </lineage>
</organism>
<dbReference type="Pfam" id="PF22486">
    <property type="entry name" value="MATH_2"/>
    <property type="match status" value="1"/>
</dbReference>
<keyword evidence="4" id="KW-1185">Reference proteome</keyword>
<name>A0ABD3P331_9STRA</name>
<dbReference type="SUPFAM" id="SSF49599">
    <property type="entry name" value="TRAF domain-like"/>
    <property type="match status" value="1"/>
</dbReference>
<protein>
    <recommendedName>
        <fullName evidence="5">BTB domain-containing protein</fullName>
    </recommendedName>
</protein>
<dbReference type="AlphaFoldDB" id="A0ABD3P331"/>
<dbReference type="InterPro" id="IPR002083">
    <property type="entry name" value="MATH/TRAF_dom"/>
</dbReference>
<dbReference type="PROSITE" id="PS50097">
    <property type="entry name" value="BTB"/>
    <property type="match status" value="1"/>
</dbReference>
<dbReference type="Gene3D" id="2.60.210.10">
    <property type="entry name" value="Apoptosis, Tumor Necrosis Factor Receptor Associated Protein 2, Chain A"/>
    <property type="match status" value="1"/>
</dbReference>
<dbReference type="GO" id="GO:0030163">
    <property type="term" value="P:protein catabolic process"/>
    <property type="evidence" value="ECO:0007669"/>
    <property type="project" value="UniProtKB-ARBA"/>
</dbReference>
<evidence type="ECO:0000259" key="1">
    <source>
        <dbReference type="PROSITE" id="PS50097"/>
    </source>
</evidence>
<dbReference type="EMBL" id="JALLPJ020000820">
    <property type="protein sequence ID" value="KAL3782138.1"/>
    <property type="molecule type" value="Genomic_DNA"/>
</dbReference>
<feature type="domain" description="MATH" evidence="2">
    <location>
        <begin position="18"/>
        <end position="141"/>
    </location>
</feature>
<dbReference type="PANTHER" id="PTHR24413">
    <property type="entry name" value="SPECKLE-TYPE POZ PROTEIN"/>
    <property type="match status" value="1"/>
</dbReference>
<dbReference type="SMART" id="SM00225">
    <property type="entry name" value="BTB"/>
    <property type="match status" value="1"/>
</dbReference>
<dbReference type="CDD" id="cd00121">
    <property type="entry name" value="MATH"/>
    <property type="match status" value="1"/>
</dbReference>
<dbReference type="PROSITE" id="PS50144">
    <property type="entry name" value="MATH"/>
    <property type="match status" value="1"/>
</dbReference>
<reference evidence="3 4" key="1">
    <citation type="submission" date="2024-10" db="EMBL/GenBank/DDBJ databases">
        <title>Updated reference genomes for cyclostephanoid diatoms.</title>
        <authorList>
            <person name="Roberts W.R."/>
            <person name="Alverson A.J."/>
        </authorList>
    </citation>
    <scope>NUCLEOTIDE SEQUENCE [LARGE SCALE GENOMIC DNA]</scope>
    <source>
        <strain evidence="3 4">AJA010-31</strain>
    </source>
</reference>
<dbReference type="CDD" id="cd14733">
    <property type="entry name" value="BACK"/>
    <property type="match status" value="1"/>
</dbReference>
<evidence type="ECO:0000313" key="4">
    <source>
        <dbReference type="Proteomes" id="UP001530400"/>
    </source>
</evidence>
<dbReference type="InterPro" id="IPR000210">
    <property type="entry name" value="BTB/POZ_dom"/>
</dbReference>
<accession>A0ABD3P331</accession>
<dbReference type="SUPFAM" id="SSF54695">
    <property type="entry name" value="POZ domain"/>
    <property type="match status" value="1"/>
</dbReference>
<evidence type="ECO:0000313" key="3">
    <source>
        <dbReference type="EMBL" id="KAL3782138.1"/>
    </source>
</evidence>
<dbReference type="InterPro" id="IPR008974">
    <property type="entry name" value="TRAF-like"/>
</dbReference>
<evidence type="ECO:0008006" key="5">
    <source>
        <dbReference type="Google" id="ProtNLM"/>
    </source>
</evidence>
<dbReference type="InterPro" id="IPR011333">
    <property type="entry name" value="SKP1/BTB/POZ_sf"/>
</dbReference>
<proteinExistence type="predicted"/>
<evidence type="ECO:0000259" key="2">
    <source>
        <dbReference type="PROSITE" id="PS50144"/>
    </source>
</evidence>
<comment type="caution">
    <text evidence="3">The sequence shown here is derived from an EMBL/GenBank/DDBJ whole genome shotgun (WGS) entry which is preliminary data.</text>
</comment>
<dbReference type="Gene3D" id="3.30.710.10">
    <property type="entry name" value="Potassium Channel Kv1.1, Chain A"/>
    <property type="match status" value="1"/>
</dbReference>
<gene>
    <name evidence="3" type="ORF">ACHAWO_007498</name>
</gene>
<dbReference type="Pfam" id="PF00651">
    <property type="entry name" value="BTB"/>
    <property type="match status" value="1"/>
</dbReference>
<dbReference type="Proteomes" id="UP001530400">
    <property type="component" value="Unassembled WGS sequence"/>
</dbReference>
<sequence>MESVHHHVGTPPASFSLWEIKLFHLHNFLELPNRRNDDVVTSAFRCFGHEWELQVYPGGDGASRGGDVQIYIINNSPENITVDWKIVVIKSNGEASKHSGECDNVKLHGYARVRFYFDRERLIEKPSTYLSDGTLTIRVQMKLSAQEYRNCILKQPYYIDNTDMIDDDETSDVAFDVKGTIIKAHKGILKAQAKEFYEMCEGNDTDNPMFIQDVNEDVFHIMLHSLYGGGVCPRDLQEHALSILKASSKYGFTRLKEEAEAWHAKSIQFTVDNAIDEFMKADGSNFPIVKDAAKTFILENGKEIISSESFARLYESVPLLKEVLAAAFENGNKRQRVG</sequence>